<protein>
    <submittedName>
        <fullName evidence="5">Type VI secretion system membrane subunit TssM</fullName>
    </submittedName>
</protein>
<dbReference type="RefSeq" id="WP_238462366.1">
    <property type="nucleotide sequence ID" value="NZ_JAKLJA010000002.1"/>
</dbReference>
<name>A0A9X1UDY5_9BURK</name>
<evidence type="ECO:0000259" key="3">
    <source>
        <dbReference type="Pfam" id="PF06761"/>
    </source>
</evidence>
<dbReference type="EMBL" id="JAKLJA010000002">
    <property type="protein sequence ID" value="MCG5072625.1"/>
    <property type="molecule type" value="Genomic_DNA"/>
</dbReference>
<keyword evidence="1" id="KW-1133">Transmembrane helix</keyword>
<feature type="domain" description="Type VI secretion system IcmF C-terminal" evidence="2">
    <location>
        <begin position="1078"/>
        <end position="1182"/>
    </location>
</feature>
<organism evidence="5 6">
    <name type="scientific">Paraburkholderia tagetis</name>
    <dbReference type="NCBI Taxonomy" id="2913261"/>
    <lineage>
        <taxon>Bacteria</taxon>
        <taxon>Pseudomonadati</taxon>
        <taxon>Pseudomonadota</taxon>
        <taxon>Betaproteobacteria</taxon>
        <taxon>Burkholderiales</taxon>
        <taxon>Burkholderiaceae</taxon>
        <taxon>Paraburkholderia</taxon>
    </lineage>
</organism>
<evidence type="ECO:0000256" key="1">
    <source>
        <dbReference type="SAM" id="Phobius"/>
    </source>
</evidence>
<keyword evidence="1" id="KW-0472">Membrane</keyword>
<dbReference type="InterPro" id="IPR053156">
    <property type="entry name" value="T6SS_TssM-like"/>
</dbReference>
<dbReference type="SUPFAM" id="SSF52540">
    <property type="entry name" value="P-loop containing nucleoside triphosphate hydrolases"/>
    <property type="match status" value="1"/>
</dbReference>
<feature type="transmembrane region" description="Helical" evidence="1">
    <location>
        <begin position="12"/>
        <end position="29"/>
    </location>
</feature>
<dbReference type="InterPro" id="IPR027417">
    <property type="entry name" value="P-loop_NTPase"/>
</dbReference>
<keyword evidence="6" id="KW-1185">Reference proteome</keyword>
<dbReference type="InterPro" id="IPR025743">
    <property type="entry name" value="TssM1_N"/>
</dbReference>
<dbReference type="InterPro" id="IPR017731">
    <property type="entry name" value="TssM1-like"/>
</dbReference>
<dbReference type="NCBIfam" id="TIGR03348">
    <property type="entry name" value="VI_IcmF"/>
    <property type="match status" value="1"/>
</dbReference>
<evidence type="ECO:0000313" key="6">
    <source>
        <dbReference type="Proteomes" id="UP001139308"/>
    </source>
</evidence>
<reference evidence="5" key="1">
    <citation type="submission" date="2022-01" db="EMBL/GenBank/DDBJ databases">
        <title>Genome sequence and assembly of Parabukholderia sp. RG36.</title>
        <authorList>
            <person name="Chhetri G."/>
        </authorList>
    </citation>
    <scope>NUCLEOTIDE SEQUENCE</scope>
    <source>
        <strain evidence="5">RG36</strain>
    </source>
</reference>
<dbReference type="AlphaFoldDB" id="A0A9X1UDY5"/>
<dbReference type="InterPro" id="IPR010623">
    <property type="entry name" value="IcmF_C"/>
</dbReference>
<evidence type="ECO:0000259" key="4">
    <source>
        <dbReference type="Pfam" id="PF14331"/>
    </source>
</evidence>
<feature type="transmembrane region" description="Helical" evidence="1">
    <location>
        <begin position="49"/>
        <end position="68"/>
    </location>
</feature>
<dbReference type="InterPro" id="IPR009612">
    <property type="entry name" value="IcmF-rel"/>
</dbReference>
<dbReference type="Pfam" id="PF06761">
    <property type="entry name" value="IcmF-related"/>
    <property type="match status" value="1"/>
</dbReference>
<dbReference type="Proteomes" id="UP001139308">
    <property type="component" value="Unassembled WGS sequence"/>
</dbReference>
<dbReference type="PANTHER" id="PTHR36153">
    <property type="entry name" value="INNER MEMBRANE PROTEIN-RELATED"/>
    <property type="match status" value="1"/>
</dbReference>
<gene>
    <name evidence="5" type="primary">tssM</name>
    <name evidence="5" type="ORF">L5014_04490</name>
</gene>
<sequence>MIKKLLDWVRRKIVLSFLGVLALALIVWIEGPLFAWAGSAPLESSASRWIVIAILFLLWALYWFVRWLRVRLANVKFTRVVAEGAEQAAPGKEQSDADVNALRKRFEEAMAILRKSRVKGRFGSQYVYQLPWYMFVGAPGTGKTTTLTHSGLKFPLSTQLGDQAVGGVGGTRNCDWWFTDDAVLLDTAGRFTTQDSFAAADQAAWGGFLQLLRKYRPRRPLNGVIVAVSAQDLLQLSDTQRALQASAVHERLKELDERLGTRFPVYVLVTKCDLLAGFAEFFDDLGRDEREQVWGMTFAFDDGSSPEKPGNPNDASAQISAQISAQFPAQFEALAQRLQARVLHRMQQETDTRRRALVYGFPQQFAGLEGVLQAFLNDAFSASRYEKPVLLRGVYFTSGTQEGRPIDRVMSAVAAALGLQQQVLLPDASAGRAYFITRLLRDVIFHEAGIAGTNRRLERRRAWLQRIALGAIALVTLLALGAFFISYQRNEAYVAHAAQQVQALKQLAQATPPTDNPLALLPLLNAARDLPGGYAQRNASAPWLSRLGLYQGDKLGLEAQASYRRLLGQTLLPLVVRRMEEELRRGDANNGEFQYEVLRAYLMLGDPSHYDADAVRLWADIDWQRGPLRDASDAQRNDIDGHLAALFEPAFFDPSLPLDKNLIEQARTNLAKMPLARRMFDSVRRDLDAQRLPDFSVASVGGQNAALVLVRKSGAPLTRGVPGAFTRTGYAKFLTLRDTAVLDVARDNWVLGREEQVLTPQAANDLKTAMTQLYYDEYIRQWDALLGDIDVIAFDGVDKGARVAYALGNTDSPLRAVMVAAAAQETTLGNLNRGGSIGAQAGALINGKIEAMKKKLESALGSAPEDNANGAPAQVNPVDAHFQALHDLVGKPGAQGAQGPSPLDTQLAALKDAATYLQAADAARRQGLAPPPGDAIAKLKLASQGAPAPLAAVANDVAAGATALMAGGERARLNALWLANVGQLCKQALDGRYPLVRSSTRDAAPDDFGRLLAPGGLIDDFFQKNLQNFVDMSGPVWRWRPGTESPGIPADVLVQFQRAAQIRDALFRAGGRDVSVRFTVKPIAIDPSITQFTLDVDGQQWVVKPGANEGMGFQWPSGKGTGQAHVEFAPPGAGDAPRADGPWALLHLMDKAQLQQMGQPDRFKIDFVSDGRHVQLELDASSVTNPFRRGMIDQFRCPDRL</sequence>
<feature type="transmembrane region" description="Helical" evidence="1">
    <location>
        <begin position="463"/>
        <end position="485"/>
    </location>
</feature>
<evidence type="ECO:0000259" key="2">
    <source>
        <dbReference type="Pfam" id="PF06744"/>
    </source>
</evidence>
<evidence type="ECO:0000313" key="5">
    <source>
        <dbReference type="EMBL" id="MCG5072625.1"/>
    </source>
</evidence>
<feature type="domain" description="Type VI secretion system component TssM1 N-terminal" evidence="4">
    <location>
        <begin position="199"/>
        <end position="471"/>
    </location>
</feature>
<keyword evidence="1" id="KW-0812">Transmembrane</keyword>
<dbReference type="Pfam" id="PF06744">
    <property type="entry name" value="IcmF_C"/>
    <property type="match status" value="1"/>
</dbReference>
<feature type="domain" description="IcmF-related" evidence="3">
    <location>
        <begin position="521"/>
        <end position="824"/>
    </location>
</feature>
<dbReference type="Pfam" id="PF14331">
    <property type="entry name" value="IcmF-related_N"/>
    <property type="match status" value="1"/>
</dbReference>
<proteinExistence type="predicted"/>
<accession>A0A9X1UDY5</accession>
<dbReference type="PANTHER" id="PTHR36153:SF1">
    <property type="entry name" value="TYPE VI SECRETION SYSTEM COMPONENT TSSM1"/>
    <property type="match status" value="1"/>
</dbReference>
<comment type="caution">
    <text evidence="5">The sequence shown here is derived from an EMBL/GenBank/DDBJ whole genome shotgun (WGS) entry which is preliminary data.</text>
</comment>